<dbReference type="AlphaFoldDB" id="A0A9P8N549"/>
<evidence type="ECO:0000313" key="4">
    <source>
        <dbReference type="Proteomes" id="UP000824596"/>
    </source>
</evidence>
<feature type="region of interest" description="Disordered" evidence="1">
    <location>
        <begin position="321"/>
        <end position="359"/>
    </location>
</feature>
<dbReference type="Proteomes" id="UP000824596">
    <property type="component" value="Unassembled WGS sequence"/>
</dbReference>
<feature type="chain" id="PRO_5040352764" evidence="2">
    <location>
        <begin position="34"/>
        <end position="457"/>
    </location>
</feature>
<evidence type="ECO:0000313" key="3">
    <source>
        <dbReference type="EMBL" id="KAH0967798.1"/>
    </source>
</evidence>
<sequence length="457" mass="50744">MRGRRRYALLAAGMTAMCVALLLLRDDARAARAKDYVSGIVDPGKSKEAAGPSAVRYLPEPTWTPPPIRDPMPGLTTAPAVPAWNRPRKNAHAHYGLDYAPPLLIGFTRTWPVLLQAVASYIAAGWPPDSIWVVENTGGGAHRANAQGRLTLQNPLFLDHGVLARLGVRVVAAPVLLSFAQLQNYYTTLAHEHAWPYYFWSHMDVLVLSLEDGLDGVTPPAGQPGYRSVYELCLAELQRSRDGGERWSNVFFSYDHLSLVNREAYDDVGGWDPFIPYYMNDCDMHSRLAMRNWTQRDARSSIVTDVSAVLDDLRALYRDPSVEPVFTDPNPPPPEPSAAEGKPPQAPKGVVARAPHDSASGPDAAAKAYFLKLKSVADSMFHYKHGGRGRNTWQLGQHGGLGEPYHYPARGLAEAVDIMTEAGREVFRRKWGHRDCDLLSGTKLRFDDQWRVAKDWE</sequence>
<dbReference type="InterPro" id="IPR029044">
    <property type="entry name" value="Nucleotide-diphossugar_trans"/>
</dbReference>
<dbReference type="RefSeq" id="XP_044725311.1">
    <property type="nucleotide sequence ID" value="XM_044858911.1"/>
</dbReference>
<feature type="signal peptide" evidence="2">
    <location>
        <begin position="1"/>
        <end position="33"/>
    </location>
</feature>
<comment type="caution">
    <text evidence="3">The sequence shown here is derived from an EMBL/GenBank/DDBJ whole genome shotgun (WGS) entry which is preliminary data.</text>
</comment>
<accession>A0A9P8N549</accession>
<name>A0A9P8N549_9HYPO</name>
<dbReference type="SUPFAM" id="SSF53448">
    <property type="entry name" value="Nucleotide-diphospho-sugar transferases"/>
    <property type="match status" value="1"/>
</dbReference>
<dbReference type="OrthoDB" id="3527108at2759"/>
<dbReference type="EMBL" id="JAIZPD010000001">
    <property type="protein sequence ID" value="KAH0967798.1"/>
    <property type="molecule type" value="Genomic_DNA"/>
</dbReference>
<keyword evidence="4" id="KW-1185">Reference proteome</keyword>
<protein>
    <submittedName>
        <fullName evidence="3">Uncharacterized protein</fullName>
    </submittedName>
</protein>
<evidence type="ECO:0000256" key="2">
    <source>
        <dbReference type="SAM" id="SignalP"/>
    </source>
</evidence>
<reference evidence="3" key="1">
    <citation type="submission" date="2021-09" db="EMBL/GenBank/DDBJ databases">
        <title>A high-quality genome of the endoparasitic fungus Hirsutella rhossiliensis with a comparison of Hirsutella genomes reveals transposable elements contributing to genome size variation.</title>
        <authorList>
            <person name="Lin R."/>
            <person name="Jiao Y."/>
            <person name="Sun X."/>
            <person name="Ling J."/>
            <person name="Xie B."/>
            <person name="Cheng X."/>
        </authorList>
    </citation>
    <scope>NUCLEOTIDE SEQUENCE</scope>
    <source>
        <strain evidence="3">HR02</strain>
    </source>
</reference>
<proteinExistence type="predicted"/>
<evidence type="ECO:0000256" key="1">
    <source>
        <dbReference type="SAM" id="MobiDB-lite"/>
    </source>
</evidence>
<organism evidence="3 4">
    <name type="scientific">Hirsutella rhossiliensis</name>
    <dbReference type="NCBI Taxonomy" id="111463"/>
    <lineage>
        <taxon>Eukaryota</taxon>
        <taxon>Fungi</taxon>
        <taxon>Dikarya</taxon>
        <taxon>Ascomycota</taxon>
        <taxon>Pezizomycotina</taxon>
        <taxon>Sordariomycetes</taxon>
        <taxon>Hypocreomycetidae</taxon>
        <taxon>Hypocreales</taxon>
        <taxon>Ophiocordycipitaceae</taxon>
        <taxon>Hirsutella</taxon>
    </lineage>
</organism>
<keyword evidence="2" id="KW-0732">Signal</keyword>
<dbReference type="GeneID" id="68349569"/>
<gene>
    <name evidence="3" type="ORF">HRG_00440</name>
</gene>